<dbReference type="PROSITE" id="PS50125">
    <property type="entry name" value="GUANYLATE_CYCLASE_2"/>
    <property type="match status" value="1"/>
</dbReference>
<dbReference type="FunFam" id="3.30.70.1230:FF:000030">
    <property type="entry name" value="Si:ch211-215j19.12"/>
    <property type="match status" value="1"/>
</dbReference>
<keyword evidence="18" id="KW-1185">Reference proteome</keyword>
<dbReference type="SUPFAM" id="SSF56112">
    <property type="entry name" value="Protein kinase-like (PK-like)"/>
    <property type="match status" value="1"/>
</dbReference>
<dbReference type="InterPro" id="IPR017441">
    <property type="entry name" value="Protein_kinase_ATP_BS"/>
</dbReference>
<protein>
    <recommendedName>
        <fullName evidence="2">guanylate cyclase</fullName>
        <ecNumber evidence="2">4.6.1.2</ecNumber>
    </recommendedName>
</protein>
<feature type="compositionally biased region" description="Polar residues" evidence="12">
    <location>
        <begin position="788"/>
        <end position="805"/>
    </location>
</feature>
<keyword evidence="10" id="KW-0141">cGMP biosynthesis</keyword>
<keyword evidence="3" id="KW-0723">Serine/threonine-protein kinase</keyword>
<evidence type="ECO:0000256" key="5">
    <source>
        <dbReference type="ARBA" id="ARBA00022741"/>
    </source>
</evidence>
<keyword evidence="6 11" id="KW-0067">ATP-binding</keyword>
<dbReference type="Pfam" id="PF00211">
    <property type="entry name" value="Guanylate_cyc"/>
    <property type="match status" value="1"/>
</dbReference>
<evidence type="ECO:0000256" key="1">
    <source>
        <dbReference type="ARBA" id="ARBA00004167"/>
    </source>
</evidence>
<sequence>MMCRPWTQFTLLVTLWTVMALQSTPTAGAEFEVHIPDVGLAAEEDVAVEPGPMEDEVPVTDMPEQVEEEPQHEYEDDQRWAGARKEWQDDMHLYTSNLNCTSGVNKFNPLVHKKKYTVAVHAIRGVDTAMNLYNFTMVEYLTRTAGQRFDPPIAFELVTTEMMDLYEMIEGQDVDFIYSNPGTYSCVGVEYGMQPLATVTSRQTVRGHTFDLDVFGGVIFTREDRDDINVIHDLKDKIIGAGGIARINAGPAQFHEMIKSGMDYVMDPKQVVFARDQFKVVQGVIDGKYDVGFVRTDQLERHTDENGEPVDTNIFKVINPKIYIMDDGNLFPFLHSTDIYPEWPLAALDHVDKTVSAEVQEAILAIGKHALIGQRLEECRAEYRNRGKDSSPCEQKSIPEDFDLEGTARCDTTKALAELSYKAALAGKFSGYRPPRSYFEPRTMQEAVGLLAKNHRGHWQCTRLDTLYDGVVCPEGHYKVSLEQFHEGCSQMGLFCEEGMDCWCKPCVMAFEVDVYPYDEQGNVTDHRITGDQNQEQIEACGKMTLCDTIEQTREAHFRAYDNRGRENPNVRVTMHVGEHDEELVVTRQNGTFAYDFDWRWDTVAVGIMEVYFDDVQIPQSPIRVQVVPRNCDMDAEHKGQGKVPGESGMCICGSGTVELGSKCVSSAVFFAILAAIILVIALQLGVWFLGYKKRQSDQMWLVNVEELHFSEPVEIIGQGAFGVVLLAEYRGTKVAIKRVIRPNDRLTHKRASSALTSADGSKEQSMEPSDTDQKSLESGLGDIESQDVGSSISDPVVSKSGTQSEEGDTLDFLGGFSVRKRGKLAKWFPWFCTEDQSRMKTNILLGNSVGDSSVHSKSLRSTLFPCTDRQHRKKQEFIVEMRLLSRLRHPCITTVMGAVISSAHEPMLVMEYMEYGSLYDILRNETMYAGGEIILQIVRDIAQGLRYLHSSRPPILHGDLKAKNILIDSRFRAKVADFGLSSGKKKSGISGTPYFMAPEYLRGKSEYTTQCDIYSFAIILYEIYARKDPYQGENRREVMRRVVDPRYNKRPEIPECCPPKMVDIMKKAWSPDPFFRPQAKDLDMMFMDMGMRDTDPLAAGENVRPERATGDMLYDLFPKHIADALKAGQKVEPENHDMVTVVFSDIVHFTDISRTISPVKVCNMLDRLYLVFDQLARQHHVFKVETIGDAYMGVTNLENNMKDTHVKHIAEFALAMVEAAGKILIDEDDPRRGFVRIRVGFHSGPVVSNVIGSLNPRYGLFGDTVNTASRMESNSTSRRVHCSEKSAQILKDQAPEIKLIKRGKIGVKGKGEMVTYWVGSSHKHDDCEEQPDEDGVPKVSFAEG</sequence>
<dbReference type="Gene3D" id="3.30.70.1230">
    <property type="entry name" value="Nucleotide cyclase"/>
    <property type="match status" value="1"/>
</dbReference>
<dbReference type="GO" id="GO:0004383">
    <property type="term" value="F:guanylate cyclase activity"/>
    <property type="evidence" value="ECO:0007669"/>
    <property type="project" value="UniProtKB-EC"/>
</dbReference>
<evidence type="ECO:0000256" key="14">
    <source>
        <dbReference type="SAM" id="SignalP"/>
    </source>
</evidence>
<feature type="domain" description="Protein kinase" evidence="15">
    <location>
        <begin position="711"/>
        <end position="1088"/>
    </location>
</feature>
<evidence type="ECO:0000256" key="10">
    <source>
        <dbReference type="ARBA" id="ARBA00023293"/>
    </source>
</evidence>
<feature type="binding site" evidence="11">
    <location>
        <position position="738"/>
    </location>
    <ligand>
        <name>ATP</name>
        <dbReference type="ChEBI" id="CHEBI:30616"/>
    </ligand>
</feature>
<feature type="transmembrane region" description="Helical" evidence="13">
    <location>
        <begin position="668"/>
        <end position="690"/>
    </location>
</feature>
<evidence type="ECO:0000313" key="18">
    <source>
        <dbReference type="Proteomes" id="UP001153069"/>
    </source>
</evidence>
<keyword evidence="5 11" id="KW-0547">Nucleotide-binding</keyword>
<evidence type="ECO:0000256" key="11">
    <source>
        <dbReference type="PROSITE-ProRule" id="PRU10141"/>
    </source>
</evidence>
<dbReference type="PANTHER" id="PTHR11920">
    <property type="entry name" value="GUANYLYL CYCLASE"/>
    <property type="match status" value="1"/>
</dbReference>
<feature type="compositionally biased region" description="Basic and acidic residues" evidence="12">
    <location>
        <begin position="761"/>
        <end position="776"/>
    </location>
</feature>
<keyword evidence="4 13" id="KW-0812">Transmembrane</keyword>
<evidence type="ECO:0000256" key="6">
    <source>
        <dbReference type="ARBA" id="ARBA00022840"/>
    </source>
</evidence>
<dbReference type="Gene3D" id="3.30.200.20">
    <property type="entry name" value="Phosphorylase Kinase, domain 1"/>
    <property type="match status" value="1"/>
</dbReference>
<dbReference type="EMBL" id="CAICTM010001267">
    <property type="protein sequence ID" value="CAB9522115.1"/>
    <property type="molecule type" value="Genomic_DNA"/>
</dbReference>
<dbReference type="OrthoDB" id="39098at2759"/>
<dbReference type="GO" id="GO:0001653">
    <property type="term" value="F:peptide receptor activity"/>
    <property type="evidence" value="ECO:0007669"/>
    <property type="project" value="TreeGrafter"/>
</dbReference>
<evidence type="ECO:0000256" key="9">
    <source>
        <dbReference type="ARBA" id="ARBA00023239"/>
    </source>
</evidence>
<comment type="caution">
    <text evidence="17">The sequence shown here is derived from an EMBL/GenBank/DDBJ whole genome shotgun (WGS) entry which is preliminary data.</text>
</comment>
<keyword evidence="9" id="KW-0456">Lyase</keyword>
<gene>
    <name evidence="17" type="ORF">SEMRO_1269_G257850.1</name>
</gene>
<keyword evidence="17" id="KW-0808">Transferase</keyword>
<dbReference type="PROSITE" id="PS00107">
    <property type="entry name" value="PROTEIN_KINASE_ATP"/>
    <property type="match status" value="1"/>
</dbReference>
<dbReference type="InterPro" id="IPR001054">
    <property type="entry name" value="A/G_cyclase"/>
</dbReference>
<dbReference type="GO" id="GO:0004016">
    <property type="term" value="F:adenylate cyclase activity"/>
    <property type="evidence" value="ECO:0007669"/>
    <property type="project" value="TreeGrafter"/>
</dbReference>
<dbReference type="PRINTS" id="PR00109">
    <property type="entry name" value="TYRKINASE"/>
</dbReference>
<dbReference type="InterPro" id="IPR008271">
    <property type="entry name" value="Ser/Thr_kinase_AS"/>
</dbReference>
<keyword evidence="17" id="KW-0418">Kinase</keyword>
<dbReference type="InterPro" id="IPR050401">
    <property type="entry name" value="Cyclic_nucleotide_synthase"/>
</dbReference>
<organism evidence="17 18">
    <name type="scientific">Seminavis robusta</name>
    <dbReference type="NCBI Taxonomy" id="568900"/>
    <lineage>
        <taxon>Eukaryota</taxon>
        <taxon>Sar</taxon>
        <taxon>Stramenopiles</taxon>
        <taxon>Ochrophyta</taxon>
        <taxon>Bacillariophyta</taxon>
        <taxon>Bacillariophyceae</taxon>
        <taxon>Bacillariophycidae</taxon>
        <taxon>Naviculales</taxon>
        <taxon>Naviculaceae</taxon>
        <taxon>Seminavis</taxon>
    </lineage>
</organism>
<evidence type="ECO:0000256" key="12">
    <source>
        <dbReference type="SAM" id="MobiDB-lite"/>
    </source>
</evidence>
<feature type="chain" id="PRO_5040183458" description="guanylate cyclase" evidence="14">
    <location>
        <begin position="29"/>
        <end position="1345"/>
    </location>
</feature>
<dbReference type="SUPFAM" id="SSF53850">
    <property type="entry name" value="Periplasmic binding protein-like II"/>
    <property type="match status" value="1"/>
</dbReference>
<dbReference type="Pfam" id="PF07714">
    <property type="entry name" value="PK_Tyr_Ser-Thr"/>
    <property type="match status" value="1"/>
</dbReference>
<dbReference type="Pfam" id="PF12974">
    <property type="entry name" value="Phosphonate-bd"/>
    <property type="match status" value="1"/>
</dbReference>
<name>A0A9N8HRG4_9STRA</name>
<dbReference type="InterPro" id="IPR011009">
    <property type="entry name" value="Kinase-like_dom_sf"/>
</dbReference>
<dbReference type="Gene3D" id="3.40.190.10">
    <property type="entry name" value="Periplasmic binding protein-like II"/>
    <property type="match status" value="1"/>
</dbReference>
<dbReference type="EC" id="4.6.1.2" evidence="2"/>
<dbReference type="PROSITE" id="PS00108">
    <property type="entry name" value="PROTEIN_KINASE_ST"/>
    <property type="match status" value="1"/>
</dbReference>
<comment type="subcellular location">
    <subcellularLocation>
        <location evidence="1">Membrane</location>
        <topology evidence="1">Single-pass membrane protein</topology>
    </subcellularLocation>
</comment>
<evidence type="ECO:0000256" key="3">
    <source>
        <dbReference type="ARBA" id="ARBA00022527"/>
    </source>
</evidence>
<dbReference type="CDD" id="cd07302">
    <property type="entry name" value="CHD"/>
    <property type="match status" value="1"/>
</dbReference>
<dbReference type="PANTHER" id="PTHR11920:SF335">
    <property type="entry name" value="GUANYLATE CYCLASE"/>
    <property type="match status" value="1"/>
</dbReference>
<dbReference type="InterPro" id="IPR001245">
    <property type="entry name" value="Ser-Thr/Tyr_kinase_cat_dom"/>
</dbReference>
<dbReference type="SMART" id="SM00220">
    <property type="entry name" value="S_TKc"/>
    <property type="match status" value="1"/>
</dbReference>
<dbReference type="InterPro" id="IPR000719">
    <property type="entry name" value="Prot_kinase_dom"/>
</dbReference>
<evidence type="ECO:0000256" key="8">
    <source>
        <dbReference type="ARBA" id="ARBA00023136"/>
    </source>
</evidence>
<dbReference type="Gene3D" id="1.10.510.10">
    <property type="entry name" value="Transferase(Phosphotransferase) domain 1"/>
    <property type="match status" value="1"/>
</dbReference>
<evidence type="ECO:0000259" key="16">
    <source>
        <dbReference type="PROSITE" id="PS50125"/>
    </source>
</evidence>
<reference evidence="17" key="1">
    <citation type="submission" date="2020-06" db="EMBL/GenBank/DDBJ databases">
        <authorList>
            <consortium name="Plant Systems Biology data submission"/>
        </authorList>
    </citation>
    <scope>NUCLEOTIDE SEQUENCE</scope>
    <source>
        <strain evidence="17">D6</strain>
    </source>
</reference>
<evidence type="ECO:0000259" key="15">
    <source>
        <dbReference type="PROSITE" id="PS50011"/>
    </source>
</evidence>
<dbReference type="CDD" id="cd13999">
    <property type="entry name" value="STKc_MAP3K-like"/>
    <property type="match status" value="1"/>
</dbReference>
<dbReference type="Proteomes" id="UP001153069">
    <property type="component" value="Unassembled WGS sequence"/>
</dbReference>
<evidence type="ECO:0000256" key="4">
    <source>
        <dbReference type="ARBA" id="ARBA00022692"/>
    </source>
</evidence>
<dbReference type="SMART" id="SM00044">
    <property type="entry name" value="CYCc"/>
    <property type="match status" value="1"/>
</dbReference>
<dbReference type="PROSITE" id="PS50011">
    <property type="entry name" value="PROTEIN_KINASE_DOM"/>
    <property type="match status" value="1"/>
</dbReference>
<feature type="signal peptide" evidence="14">
    <location>
        <begin position="1"/>
        <end position="28"/>
    </location>
</feature>
<feature type="domain" description="Guanylate cyclase" evidence="16">
    <location>
        <begin position="1141"/>
        <end position="1273"/>
    </location>
</feature>
<dbReference type="GO" id="GO:0007168">
    <property type="term" value="P:receptor guanylyl cyclase signaling pathway"/>
    <property type="evidence" value="ECO:0007669"/>
    <property type="project" value="TreeGrafter"/>
</dbReference>
<evidence type="ECO:0000256" key="13">
    <source>
        <dbReference type="SAM" id="Phobius"/>
    </source>
</evidence>
<feature type="region of interest" description="Disordered" evidence="12">
    <location>
        <begin position="752"/>
        <end position="807"/>
    </location>
</feature>
<dbReference type="SUPFAM" id="SSF55073">
    <property type="entry name" value="Nucleotide cyclase"/>
    <property type="match status" value="1"/>
</dbReference>
<dbReference type="GO" id="GO:0005524">
    <property type="term" value="F:ATP binding"/>
    <property type="evidence" value="ECO:0007669"/>
    <property type="project" value="UniProtKB-UniRule"/>
</dbReference>
<evidence type="ECO:0000256" key="2">
    <source>
        <dbReference type="ARBA" id="ARBA00012202"/>
    </source>
</evidence>
<evidence type="ECO:0000256" key="7">
    <source>
        <dbReference type="ARBA" id="ARBA00022989"/>
    </source>
</evidence>
<dbReference type="GO" id="GO:0004674">
    <property type="term" value="F:protein serine/threonine kinase activity"/>
    <property type="evidence" value="ECO:0007669"/>
    <property type="project" value="UniProtKB-KW"/>
</dbReference>
<dbReference type="GO" id="GO:0005886">
    <property type="term" value="C:plasma membrane"/>
    <property type="evidence" value="ECO:0007669"/>
    <property type="project" value="TreeGrafter"/>
</dbReference>
<dbReference type="InterPro" id="IPR029787">
    <property type="entry name" value="Nucleotide_cyclase"/>
</dbReference>
<keyword evidence="14" id="KW-0732">Signal</keyword>
<dbReference type="GO" id="GO:0035556">
    <property type="term" value="P:intracellular signal transduction"/>
    <property type="evidence" value="ECO:0007669"/>
    <property type="project" value="InterPro"/>
</dbReference>
<evidence type="ECO:0000313" key="17">
    <source>
        <dbReference type="EMBL" id="CAB9522115.1"/>
    </source>
</evidence>
<feature type="region of interest" description="Disordered" evidence="12">
    <location>
        <begin position="1323"/>
        <end position="1345"/>
    </location>
</feature>
<accession>A0A9N8HRG4</accession>
<proteinExistence type="predicted"/>
<keyword evidence="7 13" id="KW-1133">Transmembrane helix</keyword>
<keyword evidence="8 13" id="KW-0472">Membrane</keyword>